<gene>
    <name evidence="2" type="ORF">RUN39_v1_170011</name>
</gene>
<protein>
    <recommendedName>
        <fullName evidence="3">Transmembrane protein</fullName>
    </recommendedName>
</protein>
<feature type="transmembrane region" description="Helical" evidence="1">
    <location>
        <begin position="7"/>
        <end position="24"/>
    </location>
</feature>
<dbReference type="EMBL" id="LN899819">
    <property type="protein sequence ID" value="CUV11546.1"/>
    <property type="molecule type" value="Genomic_DNA"/>
</dbReference>
<organism evidence="2">
    <name type="scientific">Ralstonia solanacearum</name>
    <name type="common">Pseudomonas solanacearum</name>
    <dbReference type="NCBI Taxonomy" id="305"/>
    <lineage>
        <taxon>Bacteria</taxon>
        <taxon>Pseudomonadati</taxon>
        <taxon>Pseudomonadota</taxon>
        <taxon>Betaproteobacteria</taxon>
        <taxon>Burkholderiales</taxon>
        <taxon>Burkholderiaceae</taxon>
        <taxon>Ralstonia</taxon>
        <taxon>Ralstonia solanacearum species complex</taxon>
    </lineage>
</organism>
<dbReference type="AlphaFoldDB" id="A0A0S4TN97"/>
<keyword evidence="1" id="KW-1133">Transmembrane helix</keyword>
<proteinExistence type="predicted"/>
<evidence type="ECO:0008006" key="3">
    <source>
        <dbReference type="Google" id="ProtNLM"/>
    </source>
</evidence>
<evidence type="ECO:0000256" key="1">
    <source>
        <dbReference type="SAM" id="Phobius"/>
    </source>
</evidence>
<keyword evidence="1" id="KW-0472">Membrane</keyword>
<evidence type="ECO:0000313" key="2">
    <source>
        <dbReference type="EMBL" id="CUV11546.1"/>
    </source>
</evidence>
<accession>A0A0S4TN97</accession>
<reference evidence="2" key="1">
    <citation type="submission" date="2015-10" db="EMBL/GenBank/DDBJ databases">
        <authorList>
            <person name="Gilbert D.G."/>
        </authorList>
    </citation>
    <scope>NUCLEOTIDE SEQUENCE</scope>
    <source>
        <strain evidence="2">Phyl III-seqv23</strain>
    </source>
</reference>
<name>A0A0S4TN97_RALSL</name>
<keyword evidence="1" id="KW-0812">Transmembrane</keyword>
<sequence>MRGKGTTCRIWVLVVPVVVVALLGNDPSSPSQDQLA</sequence>